<evidence type="ECO:0000313" key="2">
    <source>
        <dbReference type="EMBL" id="SFU46555.1"/>
    </source>
</evidence>
<sequence length="156" mass="16227">MRKLISKTLVMGTLAGMRAVSAPALLSRTLSDEKNGALSHTPLRFLQNKYVANTLTALAATEIIGDKVPDVPDRIEMPSLLTRMASGALVGAALFISSRQSGVQGAALGAAAALAGTYASFYLRKALRDNTSIADPVYGALEDALVMGSGYQAGKL</sequence>
<dbReference type="Pfam" id="PF13548">
    <property type="entry name" value="DUF4126"/>
    <property type="match status" value="1"/>
</dbReference>
<dbReference type="OrthoDB" id="9812409at2"/>
<organism evidence="2 3">
    <name type="scientific">Pontibacter akesuensis</name>
    <dbReference type="NCBI Taxonomy" id="388950"/>
    <lineage>
        <taxon>Bacteria</taxon>
        <taxon>Pseudomonadati</taxon>
        <taxon>Bacteroidota</taxon>
        <taxon>Cytophagia</taxon>
        <taxon>Cytophagales</taxon>
        <taxon>Hymenobacteraceae</taxon>
        <taxon>Pontibacter</taxon>
    </lineage>
</organism>
<dbReference type="RefSeq" id="WP_068836288.1">
    <property type="nucleotide sequence ID" value="NZ_BMXC01000001.1"/>
</dbReference>
<accession>A0A1I7GDP6</accession>
<reference evidence="3" key="1">
    <citation type="submission" date="2016-10" db="EMBL/GenBank/DDBJ databases">
        <authorList>
            <person name="Varghese N."/>
        </authorList>
    </citation>
    <scope>NUCLEOTIDE SEQUENCE [LARGE SCALE GENOMIC DNA]</scope>
    <source>
        <strain evidence="3">DSM 18820</strain>
    </source>
</reference>
<protein>
    <submittedName>
        <fullName evidence="2">Uncharacterized membrane protein</fullName>
    </submittedName>
</protein>
<dbReference type="EMBL" id="FPCA01000001">
    <property type="protein sequence ID" value="SFU46555.1"/>
    <property type="molecule type" value="Genomic_DNA"/>
</dbReference>
<evidence type="ECO:0000259" key="1">
    <source>
        <dbReference type="Pfam" id="PF13548"/>
    </source>
</evidence>
<gene>
    <name evidence="2" type="ORF">SAMN04487941_0938</name>
</gene>
<keyword evidence="3" id="KW-1185">Reference proteome</keyword>
<feature type="domain" description="DUF4126" evidence="1">
    <location>
        <begin position="10"/>
        <end position="148"/>
    </location>
</feature>
<dbReference type="STRING" id="388950.GCA_001611675_00037"/>
<dbReference type="AlphaFoldDB" id="A0A1I7GDP6"/>
<name>A0A1I7GDP6_9BACT</name>
<proteinExistence type="predicted"/>
<evidence type="ECO:0000313" key="3">
    <source>
        <dbReference type="Proteomes" id="UP000182491"/>
    </source>
</evidence>
<dbReference type="InterPro" id="IPR025196">
    <property type="entry name" value="DUF4126"/>
</dbReference>
<dbReference type="Proteomes" id="UP000182491">
    <property type="component" value="Unassembled WGS sequence"/>
</dbReference>